<dbReference type="PANTHER" id="PTHR34204">
    <property type="entry name" value="RNA-BINDING ASCH DOMAIN PROTEIN"/>
    <property type="match status" value="1"/>
</dbReference>
<dbReference type="AlphaFoldDB" id="A0A0G4HW25"/>
<name>A0A0G4HW25_9ALVE</name>
<reference evidence="2" key="1">
    <citation type="submission" date="2014-11" db="EMBL/GenBank/DDBJ databases">
        <authorList>
            <person name="Otto D Thomas"/>
            <person name="Naeem Raeece"/>
        </authorList>
    </citation>
    <scope>NUCLEOTIDE SEQUENCE</scope>
</reference>
<evidence type="ECO:0000256" key="1">
    <source>
        <dbReference type="SAM" id="MobiDB-lite"/>
    </source>
</evidence>
<feature type="compositionally biased region" description="Basic and acidic residues" evidence="1">
    <location>
        <begin position="192"/>
        <end position="208"/>
    </location>
</feature>
<protein>
    <submittedName>
        <fullName evidence="2">Uncharacterized protein</fullName>
    </submittedName>
</protein>
<dbReference type="PANTHER" id="PTHR34204:SF2">
    <property type="entry name" value="RNA-BINDING ASCH DOMAIN PROTEIN"/>
    <property type="match status" value="1"/>
</dbReference>
<sequence length="393" mass="43311">MAVLPRRAGGRVISFVWNELRRVRLVFRLLVSSVSGWVPSSSSSSSWRRNKIILSLVIITPGSELWKLALRFLFEESSVLESVCDRVEDWIRSRSLPVSFPSLSCKGFAEITKEETERLEKLTDQLVKADASICGLGMFCVLCLKVKFRGVLTLLGMRFTYLSVPRLPPPLSVLMDSFSRPWTGSGGSGGEAKGKREGGLSASEERPTESSGPGEELTSPPVSPPPSTSTASAVASKEGRLEMATKAKKEKKKEKPENEKLHTGGRAWTKHAVRSSEKWWGEAKGPQAELNRRAEARVSSILKNRAWMNFHRLPDGNEVFEVRNLEGYGARWAFPPAFADPSPSPSSASYSSSSSSSSAESVDASVVQLSSNCLFRGFLEPHRDGGHEDKWRH</sequence>
<feature type="region of interest" description="Disordered" evidence="1">
    <location>
        <begin position="183"/>
        <end position="272"/>
    </location>
</feature>
<dbReference type="EMBL" id="CDMZ01004095">
    <property type="protein sequence ID" value="CEM48636.1"/>
    <property type="molecule type" value="Genomic_DNA"/>
</dbReference>
<organism evidence="2">
    <name type="scientific">Chromera velia CCMP2878</name>
    <dbReference type="NCBI Taxonomy" id="1169474"/>
    <lineage>
        <taxon>Eukaryota</taxon>
        <taxon>Sar</taxon>
        <taxon>Alveolata</taxon>
        <taxon>Colpodellida</taxon>
        <taxon>Chromeraceae</taxon>
        <taxon>Chromera</taxon>
    </lineage>
</organism>
<feature type="compositionally biased region" description="Basic and acidic residues" evidence="1">
    <location>
        <begin position="237"/>
        <end position="262"/>
    </location>
</feature>
<accession>A0A0G4HW25</accession>
<evidence type="ECO:0000313" key="2">
    <source>
        <dbReference type="EMBL" id="CEM48636.1"/>
    </source>
</evidence>
<gene>
    <name evidence="2" type="ORF">Cvel_8953</name>
</gene>
<dbReference type="VEuPathDB" id="CryptoDB:Cvel_8953"/>
<proteinExistence type="predicted"/>